<dbReference type="EC" id="2.7.13.3" evidence="2"/>
<keyword evidence="4" id="KW-0145">Chemotaxis</keyword>
<dbReference type="GO" id="GO:0005737">
    <property type="term" value="C:cytoplasm"/>
    <property type="evidence" value="ECO:0007669"/>
    <property type="project" value="InterPro"/>
</dbReference>
<comment type="catalytic activity">
    <reaction evidence="1">
        <text>ATP + protein L-histidine = ADP + protein N-phospho-L-histidine.</text>
        <dbReference type="EC" id="2.7.13.3"/>
    </reaction>
</comment>
<feature type="coiled-coil region" evidence="13">
    <location>
        <begin position="10"/>
        <end position="37"/>
    </location>
</feature>
<dbReference type="SUPFAM" id="SSF55874">
    <property type="entry name" value="ATPase domain of HSP90 chaperone/DNA topoisomerase II/histidine kinase"/>
    <property type="match status" value="1"/>
</dbReference>
<dbReference type="FunFam" id="3.30.565.10:FF:000016">
    <property type="entry name" value="Chemotaxis protein CheA, putative"/>
    <property type="match status" value="1"/>
</dbReference>
<evidence type="ECO:0000256" key="6">
    <source>
        <dbReference type="ARBA" id="ARBA00022679"/>
    </source>
</evidence>
<dbReference type="Gene3D" id="1.10.287.560">
    <property type="entry name" value="Histidine kinase CheA-like, homodimeric domain"/>
    <property type="match status" value="1"/>
</dbReference>
<evidence type="ECO:0000259" key="15">
    <source>
        <dbReference type="PROSITE" id="PS50851"/>
    </source>
</evidence>
<dbReference type="GO" id="GO:0000155">
    <property type="term" value="F:phosphorelay sensor kinase activity"/>
    <property type="evidence" value="ECO:0007669"/>
    <property type="project" value="InterPro"/>
</dbReference>
<evidence type="ECO:0000259" key="14">
    <source>
        <dbReference type="PROSITE" id="PS50109"/>
    </source>
</evidence>
<dbReference type="InterPro" id="IPR004105">
    <property type="entry name" value="CheA-like_dim"/>
</dbReference>
<dbReference type="Pfam" id="PF01584">
    <property type="entry name" value="CheW"/>
    <property type="match status" value="1"/>
</dbReference>
<dbReference type="InterPro" id="IPR037006">
    <property type="entry name" value="CheA-like_homodim_sf"/>
</dbReference>
<evidence type="ECO:0000256" key="8">
    <source>
        <dbReference type="ARBA" id="ARBA00022777"/>
    </source>
</evidence>
<feature type="modified residue" description="Phosphohistidine" evidence="12">
    <location>
        <position position="45"/>
    </location>
</feature>
<dbReference type="EMBL" id="FOUU01000008">
    <property type="protein sequence ID" value="SFM96646.1"/>
    <property type="molecule type" value="Genomic_DNA"/>
</dbReference>
<dbReference type="OrthoDB" id="9803176at2"/>
<dbReference type="InterPro" id="IPR036061">
    <property type="entry name" value="CheW-like_dom_sf"/>
</dbReference>
<dbReference type="InterPro" id="IPR036641">
    <property type="entry name" value="HPT_dom_sf"/>
</dbReference>
<feature type="domain" description="CheW-like" evidence="15">
    <location>
        <begin position="621"/>
        <end position="756"/>
    </location>
</feature>
<gene>
    <name evidence="17" type="ORF">SAMN05660836_02127</name>
</gene>
<dbReference type="SMART" id="SM01231">
    <property type="entry name" value="H-kinase_dim"/>
    <property type="match status" value="1"/>
</dbReference>
<feature type="domain" description="HPt" evidence="16">
    <location>
        <begin position="1"/>
        <end position="102"/>
    </location>
</feature>
<keyword evidence="6" id="KW-0808">Transferase</keyword>
<dbReference type="STRING" id="39841.SAMN05660836_02127"/>
<evidence type="ECO:0000313" key="18">
    <source>
        <dbReference type="Proteomes" id="UP000199611"/>
    </source>
</evidence>
<evidence type="ECO:0000256" key="10">
    <source>
        <dbReference type="ARBA" id="ARBA00023012"/>
    </source>
</evidence>
<dbReference type="PROSITE" id="PS50894">
    <property type="entry name" value="HPT"/>
    <property type="match status" value="1"/>
</dbReference>
<evidence type="ECO:0000259" key="16">
    <source>
        <dbReference type="PROSITE" id="PS50894"/>
    </source>
</evidence>
<evidence type="ECO:0000256" key="9">
    <source>
        <dbReference type="ARBA" id="ARBA00022840"/>
    </source>
</evidence>
<dbReference type="GO" id="GO:0005524">
    <property type="term" value="F:ATP binding"/>
    <property type="evidence" value="ECO:0007669"/>
    <property type="project" value="UniProtKB-KW"/>
</dbReference>
<dbReference type="InterPro" id="IPR008207">
    <property type="entry name" value="Sig_transdc_His_kin_Hpt_dom"/>
</dbReference>
<keyword evidence="18" id="KW-1185">Reference proteome</keyword>
<keyword evidence="9" id="KW-0067">ATP-binding</keyword>
<dbReference type="SUPFAM" id="SSF47384">
    <property type="entry name" value="Homodimeric domain of signal transducing histidine kinase"/>
    <property type="match status" value="1"/>
</dbReference>
<evidence type="ECO:0000256" key="1">
    <source>
        <dbReference type="ARBA" id="ARBA00000085"/>
    </source>
</evidence>
<evidence type="ECO:0000256" key="11">
    <source>
        <dbReference type="ARBA" id="ARBA00035100"/>
    </source>
</evidence>
<dbReference type="InterPro" id="IPR036890">
    <property type="entry name" value="HATPase_C_sf"/>
</dbReference>
<protein>
    <recommendedName>
        <fullName evidence="3">Chemotaxis protein CheA</fullName>
        <ecNumber evidence="2">2.7.13.3</ecNumber>
    </recommendedName>
</protein>
<feature type="domain" description="Histidine kinase" evidence="14">
    <location>
        <begin position="377"/>
        <end position="619"/>
    </location>
</feature>
<evidence type="ECO:0000256" key="4">
    <source>
        <dbReference type="ARBA" id="ARBA00022500"/>
    </source>
</evidence>
<dbReference type="GO" id="GO:0006935">
    <property type="term" value="P:chemotaxis"/>
    <property type="evidence" value="ECO:0007669"/>
    <property type="project" value="UniProtKB-KW"/>
</dbReference>
<dbReference type="PROSITE" id="PS50109">
    <property type="entry name" value="HIS_KIN"/>
    <property type="match status" value="1"/>
</dbReference>
<dbReference type="InterPro" id="IPR051315">
    <property type="entry name" value="Bact_Chemotaxis_CheA"/>
</dbReference>
<dbReference type="Gene3D" id="1.20.120.160">
    <property type="entry name" value="HPT domain"/>
    <property type="match status" value="1"/>
</dbReference>
<evidence type="ECO:0000256" key="2">
    <source>
        <dbReference type="ARBA" id="ARBA00012438"/>
    </source>
</evidence>
<dbReference type="PRINTS" id="PR00344">
    <property type="entry name" value="BCTRLSENSOR"/>
</dbReference>
<accession>A0A1I4V606</accession>
<organism evidence="17 18">
    <name type="scientific">Thermodesulforhabdus norvegica</name>
    <dbReference type="NCBI Taxonomy" id="39841"/>
    <lineage>
        <taxon>Bacteria</taxon>
        <taxon>Pseudomonadati</taxon>
        <taxon>Thermodesulfobacteriota</taxon>
        <taxon>Syntrophobacteria</taxon>
        <taxon>Syntrophobacterales</taxon>
        <taxon>Thermodesulforhabdaceae</taxon>
        <taxon>Thermodesulforhabdus</taxon>
    </lineage>
</organism>
<dbReference type="AlphaFoldDB" id="A0A1I4V606"/>
<dbReference type="Gene3D" id="2.30.30.40">
    <property type="entry name" value="SH3 Domains"/>
    <property type="match status" value="1"/>
</dbReference>
<comment type="function">
    <text evidence="11">Involved in the transmission of sensory signals from the chemoreceptors to the flagellar motors. CheA is autophosphorylated; it can transfer its phosphate group to either CheB or CheY.</text>
</comment>
<dbReference type="SUPFAM" id="SSF50341">
    <property type="entry name" value="CheW-like"/>
    <property type="match status" value="1"/>
</dbReference>
<keyword evidence="5 12" id="KW-0597">Phosphoprotein</keyword>
<dbReference type="InterPro" id="IPR005467">
    <property type="entry name" value="His_kinase_dom"/>
</dbReference>
<dbReference type="SMART" id="SM00260">
    <property type="entry name" value="CheW"/>
    <property type="match status" value="1"/>
</dbReference>
<keyword evidence="8 17" id="KW-0418">Kinase</keyword>
<dbReference type="SMART" id="SM00073">
    <property type="entry name" value="HPT"/>
    <property type="match status" value="1"/>
</dbReference>
<dbReference type="InterPro" id="IPR004358">
    <property type="entry name" value="Sig_transdc_His_kin-like_C"/>
</dbReference>
<evidence type="ECO:0000256" key="3">
    <source>
        <dbReference type="ARBA" id="ARBA00021495"/>
    </source>
</evidence>
<reference evidence="17 18" key="1">
    <citation type="submission" date="2016-10" db="EMBL/GenBank/DDBJ databases">
        <authorList>
            <person name="de Groot N.N."/>
        </authorList>
    </citation>
    <scope>NUCLEOTIDE SEQUENCE [LARGE SCALE GENOMIC DNA]</scope>
    <source>
        <strain evidence="17 18">DSM 9990</strain>
    </source>
</reference>
<keyword evidence="7" id="KW-0547">Nucleotide-binding</keyword>
<name>A0A1I4V606_9BACT</name>
<sequence length="756" mass="86443">MVSDLVEEFLDDARMHVDSLEQALLRLEEKEDDEEVLGRLYRAVHSLKGSSYYMGFQHLGSILHRLEDALQPYVKNRKPISGVQRDALFRVLDYLKGCLSTIATKGEDEEVPADVVAVVDNFDSPEVILVSEESKKTAETPADVQKSPDVINPDEYDPELYEIFLETLQERLDTLFSLLRRFVDRQEKPDLEELSTVFERLEGSGRYMDHEPLVHLFERWKKDLTDGLQGDFSADGLYEMTDRYLKDLERMVPGFDGSGFRELIGVSVEVPEEIEEEPEIPEVEEEELTDALSMLDRHIEEAFSAWSDIVEEEEVVFSVDDQKREPELEYDVEEVVEPREPEEEVLAPQLLKVDPIKVDQLLNRVGELVIRRSEFDVLVRQLDAFIEEWRRIGRLRSDEGRMLTALRDRFQDALSLFGRLTTELQDSVMRIRMLPLVQLFNRFPRAVRDHAKQLGKEVRLLIHGGETELDRYILEQLYEPMLHILRNAVAHGIETPEERERRGKPRRGTITIDAYYRNQMVYIEVFDDGRGIDTEKLKEILVKEGYYTEKDIQNMTEAALLETVFLPGVSTAFEANESAGRGMGLDIVRSKCRSLNGHVYVRSKKGEGAKFIIEIPLTLAIIPALLVKIGKDTYTLPLSSVVEVYSLREGTVKRIKNSYAFVLEDKTVPLLFPEQFFPRLFDGSESRQGDYVVIVRTPNAEVGLVVDEFIGHQEVVIKPIEDVMAAIHGYAGATILGDGSISLILDVSGLIERKVS</sequence>
<dbReference type="PROSITE" id="PS50851">
    <property type="entry name" value="CHEW"/>
    <property type="match status" value="1"/>
</dbReference>
<dbReference type="InterPro" id="IPR036097">
    <property type="entry name" value="HisK_dim/P_sf"/>
</dbReference>
<dbReference type="Gene3D" id="3.30.565.10">
    <property type="entry name" value="Histidine kinase-like ATPase, C-terminal domain"/>
    <property type="match status" value="1"/>
</dbReference>
<dbReference type="Pfam" id="PF01627">
    <property type="entry name" value="Hpt"/>
    <property type="match status" value="1"/>
</dbReference>
<evidence type="ECO:0000256" key="5">
    <source>
        <dbReference type="ARBA" id="ARBA00022553"/>
    </source>
</evidence>
<dbReference type="InterPro" id="IPR003594">
    <property type="entry name" value="HATPase_dom"/>
</dbReference>
<dbReference type="Pfam" id="PF02895">
    <property type="entry name" value="H-kinase_dim"/>
    <property type="match status" value="1"/>
</dbReference>
<dbReference type="CDD" id="cd00088">
    <property type="entry name" value="HPT"/>
    <property type="match status" value="1"/>
</dbReference>
<evidence type="ECO:0000256" key="12">
    <source>
        <dbReference type="PROSITE-ProRule" id="PRU00110"/>
    </source>
</evidence>
<dbReference type="RefSeq" id="WP_093395681.1">
    <property type="nucleotide sequence ID" value="NZ_FOUU01000008.1"/>
</dbReference>
<dbReference type="PANTHER" id="PTHR43395:SF10">
    <property type="entry name" value="CHEMOTAXIS PROTEIN CHEA"/>
    <property type="match status" value="1"/>
</dbReference>
<dbReference type="PANTHER" id="PTHR43395">
    <property type="entry name" value="SENSOR HISTIDINE KINASE CHEA"/>
    <property type="match status" value="1"/>
</dbReference>
<dbReference type="InterPro" id="IPR002545">
    <property type="entry name" value="CheW-lke_dom"/>
</dbReference>
<proteinExistence type="predicted"/>
<dbReference type="Pfam" id="PF02518">
    <property type="entry name" value="HATPase_c"/>
    <property type="match status" value="1"/>
</dbReference>
<evidence type="ECO:0000256" key="7">
    <source>
        <dbReference type="ARBA" id="ARBA00022741"/>
    </source>
</evidence>
<evidence type="ECO:0000256" key="13">
    <source>
        <dbReference type="SAM" id="Coils"/>
    </source>
</evidence>
<dbReference type="Proteomes" id="UP000199611">
    <property type="component" value="Unassembled WGS sequence"/>
</dbReference>
<dbReference type="SUPFAM" id="SSF47226">
    <property type="entry name" value="Histidine-containing phosphotransfer domain, HPT domain"/>
    <property type="match status" value="2"/>
</dbReference>
<evidence type="ECO:0000313" key="17">
    <source>
        <dbReference type="EMBL" id="SFM96646.1"/>
    </source>
</evidence>
<keyword evidence="10" id="KW-0902">Two-component regulatory system</keyword>
<keyword evidence="13" id="KW-0175">Coiled coil</keyword>
<dbReference type="SMART" id="SM00387">
    <property type="entry name" value="HATPase_c"/>
    <property type="match status" value="1"/>
</dbReference>